<gene>
    <name evidence="2" type="ORF">MUN68_007835</name>
</gene>
<evidence type="ECO:0000256" key="1">
    <source>
        <dbReference type="SAM" id="SignalP"/>
    </source>
</evidence>
<evidence type="ECO:0000313" key="3">
    <source>
        <dbReference type="Proteomes" id="UP001202717"/>
    </source>
</evidence>
<accession>A0ABY7S6A2</accession>
<proteinExistence type="predicted"/>
<evidence type="ECO:0000313" key="2">
    <source>
        <dbReference type="EMBL" id="WCO03405.1"/>
    </source>
</evidence>
<dbReference type="EMBL" id="CP116221">
    <property type="protein sequence ID" value="WCO03405.1"/>
    <property type="molecule type" value="Genomic_DNA"/>
</dbReference>
<reference evidence="2 3" key="1">
    <citation type="submission" date="2023-01" db="EMBL/GenBank/DDBJ databases">
        <title>Psychroserpens ponticola sp. nov., isolated from seawater.</title>
        <authorList>
            <person name="Kristyanto S."/>
            <person name="Jung J."/>
            <person name="Kim J.M."/>
            <person name="Jeon C.O."/>
        </authorList>
    </citation>
    <scope>NUCLEOTIDE SEQUENCE [LARGE SCALE GENOMIC DNA]</scope>
    <source>
        <strain evidence="2 3">MSW6</strain>
    </source>
</reference>
<name>A0ABY7S6A2_9FLAO</name>
<feature type="chain" id="PRO_5046998458" description="DUF4369 domain-containing protein" evidence="1">
    <location>
        <begin position="24"/>
        <end position="75"/>
    </location>
</feature>
<evidence type="ECO:0008006" key="4">
    <source>
        <dbReference type="Google" id="ProtNLM"/>
    </source>
</evidence>
<protein>
    <recommendedName>
        <fullName evidence="4">DUF4369 domain-containing protein</fullName>
    </recommendedName>
</protein>
<dbReference type="RefSeq" id="WP_249994768.1">
    <property type="nucleotide sequence ID" value="NZ_CP116221.1"/>
</dbReference>
<dbReference type="Proteomes" id="UP001202717">
    <property type="component" value="Chromosome"/>
</dbReference>
<keyword evidence="3" id="KW-1185">Reference proteome</keyword>
<feature type="signal peptide" evidence="1">
    <location>
        <begin position="1"/>
        <end position="23"/>
    </location>
</feature>
<organism evidence="2 3">
    <name type="scientific">Psychroserpens ponticola</name>
    <dbReference type="NCBI Taxonomy" id="2932268"/>
    <lineage>
        <taxon>Bacteria</taxon>
        <taxon>Pseudomonadati</taxon>
        <taxon>Bacteroidota</taxon>
        <taxon>Flavobacteriia</taxon>
        <taxon>Flavobacteriales</taxon>
        <taxon>Flavobacteriaceae</taxon>
        <taxon>Psychroserpens</taxon>
    </lineage>
</organism>
<keyword evidence="1" id="KW-0732">Signal</keyword>
<sequence>MHLIIKKAFYIFLILVSSNYAFSQDIQINVYGTLIEKESLQPVPYATVVLYETNTKAIIKGVTSDDIRYNFIGSR</sequence>